<evidence type="ECO:0000313" key="4">
    <source>
        <dbReference type="Proteomes" id="UP000789342"/>
    </source>
</evidence>
<dbReference type="OrthoDB" id="2103474at2759"/>
<dbReference type="EMBL" id="CAJVPV010007384">
    <property type="protein sequence ID" value="CAG8618152.1"/>
    <property type="molecule type" value="Genomic_DNA"/>
</dbReference>
<dbReference type="Proteomes" id="UP000789342">
    <property type="component" value="Unassembled WGS sequence"/>
</dbReference>
<dbReference type="InterPro" id="IPR025187">
    <property type="entry name" value="DUF4112"/>
</dbReference>
<accession>A0A9N9CWD2</accession>
<keyword evidence="2" id="KW-0812">Transmembrane</keyword>
<sequence length="197" mass="22000">MSFKTKVAKHVIKNVFGSGSVSDQPSQRNQNTPAETTNDTISSRNDTQLTMPSGKVKKNKWNIPPNLTKQEAKVLTKVKKRAHILDNGFCFCCCFRIGLDPLIGLIPVIGDFLGVFFALSLVKKAKEANLPSNVVAQMLFNVFIDWLLGLTPFIGDFFDFLYKANTRNAIILEEYLVDRAKNRSVVMEDGSVEVIRA</sequence>
<dbReference type="PANTHER" id="PTHR35519">
    <property type="entry name" value="MEMBRANE PROTEINS"/>
    <property type="match status" value="1"/>
</dbReference>
<dbReference type="AlphaFoldDB" id="A0A9N9CWD2"/>
<protein>
    <submittedName>
        <fullName evidence="3">5605_t:CDS:1</fullName>
    </submittedName>
</protein>
<organism evidence="3 4">
    <name type="scientific">Acaulospora morrowiae</name>
    <dbReference type="NCBI Taxonomy" id="94023"/>
    <lineage>
        <taxon>Eukaryota</taxon>
        <taxon>Fungi</taxon>
        <taxon>Fungi incertae sedis</taxon>
        <taxon>Mucoromycota</taxon>
        <taxon>Glomeromycotina</taxon>
        <taxon>Glomeromycetes</taxon>
        <taxon>Diversisporales</taxon>
        <taxon>Acaulosporaceae</taxon>
        <taxon>Acaulospora</taxon>
    </lineage>
</organism>
<keyword evidence="2" id="KW-0472">Membrane</keyword>
<feature type="region of interest" description="Disordered" evidence="1">
    <location>
        <begin position="18"/>
        <end position="55"/>
    </location>
</feature>
<dbReference type="Pfam" id="PF13430">
    <property type="entry name" value="DUF4112"/>
    <property type="match status" value="1"/>
</dbReference>
<reference evidence="3" key="1">
    <citation type="submission" date="2021-06" db="EMBL/GenBank/DDBJ databases">
        <authorList>
            <person name="Kallberg Y."/>
            <person name="Tangrot J."/>
            <person name="Rosling A."/>
        </authorList>
    </citation>
    <scope>NUCLEOTIDE SEQUENCE</scope>
    <source>
        <strain evidence="3">CL551</strain>
    </source>
</reference>
<feature type="transmembrane region" description="Helical" evidence="2">
    <location>
        <begin position="134"/>
        <end position="154"/>
    </location>
</feature>
<keyword evidence="2" id="KW-1133">Transmembrane helix</keyword>
<proteinExistence type="predicted"/>
<feature type="transmembrane region" description="Helical" evidence="2">
    <location>
        <begin position="102"/>
        <end position="122"/>
    </location>
</feature>
<evidence type="ECO:0000256" key="2">
    <source>
        <dbReference type="SAM" id="Phobius"/>
    </source>
</evidence>
<name>A0A9N9CWD2_9GLOM</name>
<comment type="caution">
    <text evidence="3">The sequence shown here is derived from an EMBL/GenBank/DDBJ whole genome shotgun (WGS) entry which is preliminary data.</text>
</comment>
<evidence type="ECO:0000313" key="3">
    <source>
        <dbReference type="EMBL" id="CAG8618152.1"/>
    </source>
</evidence>
<dbReference type="PANTHER" id="PTHR35519:SF2">
    <property type="entry name" value="PH DOMAIN PROTEIN"/>
    <property type="match status" value="1"/>
</dbReference>
<keyword evidence="4" id="KW-1185">Reference proteome</keyword>
<evidence type="ECO:0000256" key="1">
    <source>
        <dbReference type="SAM" id="MobiDB-lite"/>
    </source>
</evidence>
<feature type="compositionally biased region" description="Polar residues" evidence="1">
    <location>
        <begin position="18"/>
        <end position="51"/>
    </location>
</feature>
<gene>
    <name evidence="3" type="ORF">AMORRO_LOCUS8538</name>
</gene>